<comment type="caution">
    <text evidence="2">The sequence shown here is derived from an EMBL/GenBank/DDBJ whole genome shotgun (WGS) entry which is preliminary data.</text>
</comment>
<dbReference type="AlphaFoldDB" id="A0A4Z2I9Y2"/>
<sequence length="150" mass="15087">MWEADLNIGMSGPEKKALRKTHSKLLQSASSSSSSSQLRDARSSWGSREAGGAPLSLAFSSSDVRGGASLSDSASLKESSRSEISGMSQPSAASSSSCAASPASSLSPARVSARCSPGASSTGAGTTKKAPGTSLVGTPTATRMVSIWRM</sequence>
<organism evidence="2 3">
    <name type="scientific">Liparis tanakae</name>
    <name type="common">Tanaka's snailfish</name>
    <dbReference type="NCBI Taxonomy" id="230148"/>
    <lineage>
        <taxon>Eukaryota</taxon>
        <taxon>Metazoa</taxon>
        <taxon>Chordata</taxon>
        <taxon>Craniata</taxon>
        <taxon>Vertebrata</taxon>
        <taxon>Euteleostomi</taxon>
        <taxon>Actinopterygii</taxon>
        <taxon>Neopterygii</taxon>
        <taxon>Teleostei</taxon>
        <taxon>Neoteleostei</taxon>
        <taxon>Acanthomorphata</taxon>
        <taxon>Eupercaria</taxon>
        <taxon>Perciformes</taxon>
        <taxon>Cottioidei</taxon>
        <taxon>Cottales</taxon>
        <taxon>Liparidae</taxon>
        <taxon>Liparis</taxon>
    </lineage>
</organism>
<evidence type="ECO:0000313" key="3">
    <source>
        <dbReference type="Proteomes" id="UP000314294"/>
    </source>
</evidence>
<feature type="compositionally biased region" description="Low complexity" evidence="1">
    <location>
        <begin position="68"/>
        <end position="113"/>
    </location>
</feature>
<feature type="region of interest" description="Disordered" evidence="1">
    <location>
        <begin position="1"/>
        <end position="150"/>
    </location>
</feature>
<gene>
    <name evidence="2" type="ORF">EYF80_015108</name>
</gene>
<feature type="compositionally biased region" description="Low complexity" evidence="1">
    <location>
        <begin position="122"/>
        <end position="133"/>
    </location>
</feature>
<evidence type="ECO:0000256" key="1">
    <source>
        <dbReference type="SAM" id="MobiDB-lite"/>
    </source>
</evidence>
<accession>A0A4Z2I9Y2</accession>
<proteinExistence type="predicted"/>
<reference evidence="2 3" key="1">
    <citation type="submission" date="2019-03" db="EMBL/GenBank/DDBJ databases">
        <title>First draft genome of Liparis tanakae, snailfish: a comprehensive survey of snailfish specific genes.</title>
        <authorList>
            <person name="Kim W."/>
            <person name="Song I."/>
            <person name="Jeong J.-H."/>
            <person name="Kim D."/>
            <person name="Kim S."/>
            <person name="Ryu S."/>
            <person name="Song J.Y."/>
            <person name="Lee S.K."/>
        </authorList>
    </citation>
    <scope>NUCLEOTIDE SEQUENCE [LARGE SCALE GENOMIC DNA]</scope>
    <source>
        <tissue evidence="2">Muscle</tissue>
    </source>
</reference>
<evidence type="ECO:0000313" key="2">
    <source>
        <dbReference type="EMBL" id="TNN74561.1"/>
    </source>
</evidence>
<keyword evidence="3" id="KW-1185">Reference proteome</keyword>
<name>A0A4Z2I9Y2_9TELE</name>
<feature type="compositionally biased region" description="Low complexity" evidence="1">
    <location>
        <begin position="24"/>
        <end position="38"/>
    </location>
</feature>
<dbReference type="EMBL" id="SRLO01000112">
    <property type="protein sequence ID" value="TNN74561.1"/>
    <property type="molecule type" value="Genomic_DNA"/>
</dbReference>
<dbReference type="Proteomes" id="UP000314294">
    <property type="component" value="Unassembled WGS sequence"/>
</dbReference>
<protein>
    <submittedName>
        <fullName evidence="2">Uncharacterized protein</fullName>
    </submittedName>
</protein>